<evidence type="ECO:0000313" key="13">
    <source>
        <dbReference type="EMBL" id="PUA32720.1"/>
    </source>
</evidence>
<dbReference type="EC" id="6.3.5.5" evidence="11"/>
<dbReference type="FunFam" id="3.50.30.20:FF:000001">
    <property type="entry name" value="Carbamoyl-phosphate synthase small chain"/>
    <property type="match status" value="1"/>
</dbReference>
<dbReference type="Gene3D" id="3.50.30.20">
    <property type="entry name" value="Carbamoyl-phosphate synthase small subunit, N-terminal domain"/>
    <property type="match status" value="1"/>
</dbReference>
<feature type="binding site" evidence="11">
    <location>
        <position position="302"/>
    </location>
    <ligand>
        <name>L-glutamine</name>
        <dbReference type="ChEBI" id="CHEBI:58359"/>
    </ligand>
</feature>
<dbReference type="GO" id="GO:0006207">
    <property type="term" value="P:'de novo' pyrimidine nucleobase biosynthetic process"/>
    <property type="evidence" value="ECO:0007669"/>
    <property type="project" value="InterPro"/>
</dbReference>
<feature type="binding site" evidence="11">
    <location>
        <position position="299"/>
    </location>
    <ligand>
        <name>L-glutamine</name>
        <dbReference type="ChEBI" id="CHEBI:58359"/>
    </ligand>
</feature>
<comment type="similarity">
    <text evidence="3 11">Belongs to the CarA family.</text>
</comment>
<proteinExistence type="inferred from homology"/>
<dbReference type="SUPFAM" id="SSF52317">
    <property type="entry name" value="Class I glutamine amidotransferase-like"/>
    <property type="match status" value="1"/>
</dbReference>
<organism evidence="13 14">
    <name type="scientific">Candidatus Terraquivivens tikiterensis</name>
    <dbReference type="NCBI Taxonomy" id="1980982"/>
    <lineage>
        <taxon>Archaea</taxon>
        <taxon>Nitrososphaerota</taxon>
        <taxon>Candidatus Wolframiiraptoraceae</taxon>
        <taxon>Candidatus Terraquivivens</taxon>
    </lineage>
</organism>
<evidence type="ECO:0000256" key="8">
    <source>
        <dbReference type="ARBA" id="ARBA00022975"/>
    </source>
</evidence>
<protein>
    <recommendedName>
        <fullName evidence="11">Carbamoyl phosphate synthase small chain</fullName>
        <ecNumber evidence="11">6.3.5.5</ecNumber>
    </recommendedName>
    <alternativeName>
        <fullName evidence="11">Carbamoyl phosphate synthetase glutamine chain</fullName>
    </alternativeName>
</protein>
<feature type="active site" description="Nucleophile" evidence="11">
    <location>
        <position position="257"/>
    </location>
</feature>
<dbReference type="InterPro" id="IPR017926">
    <property type="entry name" value="GATASE"/>
</dbReference>
<dbReference type="Gene3D" id="3.40.50.880">
    <property type="match status" value="1"/>
</dbReference>
<dbReference type="GO" id="GO:0004359">
    <property type="term" value="F:glutaminase activity"/>
    <property type="evidence" value="ECO:0007669"/>
    <property type="project" value="RHEA"/>
</dbReference>
<evidence type="ECO:0000256" key="4">
    <source>
        <dbReference type="ARBA" id="ARBA00022598"/>
    </source>
</evidence>
<dbReference type="Pfam" id="PF00988">
    <property type="entry name" value="CPSase_sm_chain"/>
    <property type="match status" value="1"/>
</dbReference>
<dbReference type="CDD" id="cd01744">
    <property type="entry name" value="GATase1_CPSase"/>
    <property type="match status" value="1"/>
</dbReference>
<comment type="catalytic activity">
    <reaction evidence="10 11">
        <text>L-glutamine + H2O = L-glutamate + NH4(+)</text>
        <dbReference type="Rhea" id="RHEA:15889"/>
        <dbReference type="ChEBI" id="CHEBI:15377"/>
        <dbReference type="ChEBI" id="CHEBI:28938"/>
        <dbReference type="ChEBI" id="CHEBI:29985"/>
        <dbReference type="ChEBI" id="CHEBI:58359"/>
    </reaction>
</comment>
<dbReference type="NCBIfam" id="NF009475">
    <property type="entry name" value="PRK12838.1"/>
    <property type="match status" value="1"/>
</dbReference>
<comment type="pathway">
    <text evidence="2 11">Amino-acid biosynthesis; L-arginine biosynthesis; carbamoyl phosphate from bicarbonate: step 1/1.</text>
</comment>
<keyword evidence="11" id="KW-0028">Amino-acid biosynthesis</keyword>
<dbReference type="InterPro" id="IPR050472">
    <property type="entry name" value="Anth_synth/Amidotransfase"/>
</dbReference>
<dbReference type="InterPro" id="IPR036480">
    <property type="entry name" value="CarbP_synth_ssu_N_sf"/>
</dbReference>
<keyword evidence="4 11" id="KW-0436">Ligase</keyword>
<evidence type="ECO:0000259" key="12">
    <source>
        <dbReference type="SMART" id="SM01097"/>
    </source>
</evidence>
<dbReference type="InterPro" id="IPR002474">
    <property type="entry name" value="CarbamoylP_synth_ssu_N"/>
</dbReference>
<evidence type="ECO:0000256" key="9">
    <source>
        <dbReference type="ARBA" id="ARBA00048816"/>
    </source>
</evidence>
<dbReference type="UniPathway" id="UPA00068">
    <property type="reaction ID" value="UER00171"/>
</dbReference>
<name>A0A2R7Y5D6_9ARCH</name>
<comment type="caution">
    <text evidence="13">The sequence shown here is derived from an EMBL/GenBank/DDBJ whole genome shotgun (WGS) entry which is preliminary data.</text>
</comment>
<dbReference type="PRINTS" id="PR00099">
    <property type="entry name" value="CPSGATASE"/>
</dbReference>
<keyword evidence="5 11" id="KW-0547">Nucleotide-binding</keyword>
<dbReference type="GO" id="GO:0044205">
    <property type="term" value="P:'de novo' UMP biosynthetic process"/>
    <property type="evidence" value="ECO:0007669"/>
    <property type="project" value="UniProtKB-UniRule"/>
</dbReference>
<feature type="binding site" evidence="11">
    <location>
        <position position="258"/>
    </location>
    <ligand>
        <name>L-glutamine</name>
        <dbReference type="ChEBI" id="CHEBI:58359"/>
    </ligand>
</feature>
<dbReference type="UniPathway" id="UPA00070">
    <property type="reaction ID" value="UER00115"/>
</dbReference>
<dbReference type="EMBL" id="NDWU01000007">
    <property type="protein sequence ID" value="PUA32720.1"/>
    <property type="molecule type" value="Genomic_DNA"/>
</dbReference>
<comment type="pathway">
    <text evidence="1 11">Pyrimidine metabolism; UMP biosynthesis via de novo pathway; (S)-dihydroorotate from bicarbonate: step 1/3.</text>
</comment>
<evidence type="ECO:0000256" key="5">
    <source>
        <dbReference type="ARBA" id="ARBA00022741"/>
    </source>
</evidence>
<dbReference type="AlphaFoldDB" id="A0A2R7Y5D6"/>
<dbReference type="SMART" id="SM01097">
    <property type="entry name" value="CPSase_sm_chain"/>
    <property type="match status" value="1"/>
</dbReference>
<dbReference type="InterPro" id="IPR029062">
    <property type="entry name" value="Class_I_gatase-like"/>
</dbReference>
<dbReference type="PANTHER" id="PTHR43418:SF7">
    <property type="entry name" value="CARBAMOYL-PHOSPHATE SYNTHASE SMALL CHAIN"/>
    <property type="match status" value="1"/>
</dbReference>
<reference evidence="13 14" key="1">
    <citation type="submission" date="2017-04" db="EMBL/GenBank/DDBJ databases">
        <title>Draft Aigarchaeota genome from a New Zealand hot spring.</title>
        <authorList>
            <person name="Reysenbach A.-L."/>
            <person name="Donaho J.A."/>
            <person name="Gerhart J."/>
            <person name="Kelley J.F."/>
            <person name="Kouba K."/>
            <person name="Podar M."/>
            <person name="Stott M."/>
        </authorList>
    </citation>
    <scope>NUCLEOTIDE SEQUENCE [LARGE SCALE GENOMIC DNA]</scope>
    <source>
        <strain evidence="13">NZ13_MG1</strain>
    </source>
</reference>
<evidence type="ECO:0000256" key="10">
    <source>
        <dbReference type="ARBA" id="ARBA00049285"/>
    </source>
</evidence>
<evidence type="ECO:0000256" key="11">
    <source>
        <dbReference type="HAMAP-Rule" id="MF_01209"/>
    </source>
</evidence>
<evidence type="ECO:0000256" key="2">
    <source>
        <dbReference type="ARBA" id="ARBA00005077"/>
    </source>
</evidence>
<dbReference type="InterPro" id="IPR035686">
    <property type="entry name" value="CPSase_GATase1"/>
</dbReference>
<keyword evidence="11" id="KW-0055">Arginine biosynthesis</keyword>
<feature type="binding site" evidence="11">
    <location>
        <position position="261"/>
    </location>
    <ligand>
        <name>L-glutamine</name>
        <dbReference type="ChEBI" id="CHEBI:58359"/>
    </ligand>
</feature>
<feature type="binding site" evidence="11">
    <location>
        <position position="230"/>
    </location>
    <ligand>
        <name>L-glutamine</name>
        <dbReference type="ChEBI" id="CHEBI:58359"/>
    </ligand>
</feature>
<dbReference type="SUPFAM" id="SSF52021">
    <property type="entry name" value="Carbamoyl phosphate synthetase, small subunit N-terminal domain"/>
    <property type="match status" value="1"/>
</dbReference>
<comment type="function">
    <text evidence="11">Small subunit of the glutamine-dependent carbamoyl phosphate synthetase (CPSase). CPSase catalyzes the formation of carbamoyl phosphate from the ammonia moiety of glutamine, carbonate, and phosphate donated by ATP, constituting the first step of 2 biosynthetic pathways, one leading to arginine and/or urea and the other to pyrimidine nucleotides. The small subunit (glutamine amidotransferase) binds and cleaves glutamine to supply the large subunit with the substrate ammonia.</text>
</comment>
<accession>A0A2R7Y5D6</accession>
<keyword evidence="6 11" id="KW-0067">ATP-binding</keyword>
<dbReference type="PRINTS" id="PR00096">
    <property type="entry name" value="GATASE"/>
</dbReference>
<comment type="catalytic activity">
    <reaction evidence="9 11">
        <text>hydrogencarbonate + L-glutamine + 2 ATP + H2O = carbamoyl phosphate + L-glutamate + 2 ADP + phosphate + 2 H(+)</text>
        <dbReference type="Rhea" id="RHEA:18633"/>
        <dbReference type="ChEBI" id="CHEBI:15377"/>
        <dbReference type="ChEBI" id="CHEBI:15378"/>
        <dbReference type="ChEBI" id="CHEBI:17544"/>
        <dbReference type="ChEBI" id="CHEBI:29985"/>
        <dbReference type="ChEBI" id="CHEBI:30616"/>
        <dbReference type="ChEBI" id="CHEBI:43474"/>
        <dbReference type="ChEBI" id="CHEBI:58228"/>
        <dbReference type="ChEBI" id="CHEBI:58359"/>
        <dbReference type="ChEBI" id="CHEBI:456216"/>
        <dbReference type="EC" id="6.3.5.5"/>
    </reaction>
</comment>
<feature type="binding site" evidence="11">
    <location>
        <position position="50"/>
    </location>
    <ligand>
        <name>L-glutamine</name>
        <dbReference type="ChEBI" id="CHEBI:58359"/>
    </ligand>
</feature>
<keyword evidence="7 11" id="KW-0315">Glutamine amidotransferase</keyword>
<evidence type="ECO:0000313" key="14">
    <source>
        <dbReference type="Proteomes" id="UP000244066"/>
    </source>
</evidence>
<evidence type="ECO:0000256" key="3">
    <source>
        <dbReference type="ARBA" id="ARBA00007800"/>
    </source>
</evidence>
<dbReference type="InterPro" id="IPR006274">
    <property type="entry name" value="CarbamoylP_synth_ssu"/>
</dbReference>
<dbReference type="PANTHER" id="PTHR43418">
    <property type="entry name" value="MULTIFUNCTIONAL TRYPTOPHAN BIOSYNTHESIS PROTEIN-RELATED"/>
    <property type="match status" value="1"/>
</dbReference>
<comment type="subunit">
    <text evidence="11">Composed of two chains; the small (or glutamine) chain promotes the hydrolysis of glutamine to ammonia, which is used by the large (or ammonia) chain to synthesize carbamoyl phosphate. Tetramer of heterodimers (alpha,beta)4.</text>
</comment>
<dbReference type="PRINTS" id="PR00097">
    <property type="entry name" value="ANTSNTHASEII"/>
</dbReference>
<feature type="domain" description="Carbamoyl-phosphate synthase small subunit N-terminal" evidence="12">
    <location>
        <begin position="6"/>
        <end position="136"/>
    </location>
</feature>
<dbReference type="Proteomes" id="UP000244066">
    <property type="component" value="Unassembled WGS sequence"/>
</dbReference>
<evidence type="ECO:0000256" key="1">
    <source>
        <dbReference type="ARBA" id="ARBA00004812"/>
    </source>
</evidence>
<feature type="binding site" evidence="11">
    <location>
        <position position="301"/>
    </location>
    <ligand>
        <name>L-glutamine</name>
        <dbReference type="ChEBI" id="CHEBI:58359"/>
    </ligand>
</feature>
<evidence type="ECO:0000256" key="6">
    <source>
        <dbReference type="ARBA" id="ARBA00022840"/>
    </source>
</evidence>
<dbReference type="GO" id="GO:0006541">
    <property type="term" value="P:glutamine metabolic process"/>
    <property type="evidence" value="ECO:0007669"/>
    <property type="project" value="InterPro"/>
</dbReference>
<dbReference type="Pfam" id="PF00117">
    <property type="entry name" value="GATase"/>
    <property type="match status" value="1"/>
</dbReference>
<dbReference type="GO" id="GO:0004088">
    <property type="term" value="F:carbamoyl-phosphate synthase (glutamine-hydrolyzing) activity"/>
    <property type="evidence" value="ECO:0007669"/>
    <property type="project" value="UniProtKB-UniRule"/>
</dbReference>
<dbReference type="PROSITE" id="PS51273">
    <property type="entry name" value="GATASE_TYPE_1"/>
    <property type="match status" value="1"/>
</dbReference>
<evidence type="ECO:0000256" key="7">
    <source>
        <dbReference type="ARBA" id="ARBA00022962"/>
    </source>
</evidence>
<gene>
    <name evidence="11" type="primary">carA</name>
    <name evidence="13" type="ORF">B9J98_03870</name>
</gene>
<dbReference type="NCBIfam" id="TIGR01368">
    <property type="entry name" value="CPSaseIIsmall"/>
    <property type="match status" value="1"/>
</dbReference>
<feature type="region of interest" description="CPSase" evidence="11">
    <location>
        <begin position="1"/>
        <end position="184"/>
    </location>
</feature>
<feature type="active site" evidence="11">
    <location>
        <position position="344"/>
    </location>
</feature>
<dbReference type="GO" id="GO:0005524">
    <property type="term" value="F:ATP binding"/>
    <property type="evidence" value="ECO:0007669"/>
    <property type="project" value="UniProtKB-UniRule"/>
</dbReference>
<dbReference type="GO" id="GO:0006526">
    <property type="term" value="P:L-arginine biosynthetic process"/>
    <property type="evidence" value="ECO:0007669"/>
    <property type="project" value="UniProtKB-UniRule"/>
</dbReference>
<keyword evidence="8 11" id="KW-0665">Pyrimidine biosynthesis</keyword>
<feature type="binding site" evidence="11">
    <location>
        <position position="232"/>
    </location>
    <ligand>
        <name>L-glutamine</name>
        <dbReference type="ChEBI" id="CHEBI:58359"/>
    </ligand>
</feature>
<dbReference type="HAMAP" id="MF_01209">
    <property type="entry name" value="CPSase_S_chain"/>
    <property type="match status" value="1"/>
</dbReference>
<sequence>MPSSRKKALLVLEDGTVLRGEGFGALGEAMGELVFNTGMTGYVEALTDPSYAGQILMMTYPLIGNYGVCSEDYESDGIKVEGFVVRELCETPSNWRSEKSLSEFLEEYGIPGIQGVDTRMLTKKIRIHGTMKSTLVVYEGKDEPDVEELIEKTKTQPAITELDLVPRVSVSKPRFIEGGRELNVVLVDCGVKWSIIRLLRENANIILVPYNTPAKEILEYDPDGVLISNGPGDPIRVKETISTAKELAGKVVLFGICLGHQIISLALGARTFKLKFGHRGANQPVKDFETGRVFISTQNHGFAVDKDSLREAGLVLTQINLNDHTVEGVKHKELPIKSVQYHPEGGPGPHDTYFFFDDFVKTMKEYD</sequence>
<feature type="active site" evidence="11">
    <location>
        <position position="342"/>
    </location>
</feature>